<feature type="transmembrane region" description="Helical" evidence="9">
    <location>
        <begin position="1010"/>
        <end position="1030"/>
    </location>
</feature>
<dbReference type="SUPFAM" id="SSF82866">
    <property type="entry name" value="Multidrug efflux transporter AcrB transmembrane domain"/>
    <property type="match status" value="2"/>
</dbReference>
<dbReference type="PRINTS" id="PR00702">
    <property type="entry name" value="ACRIFLAVINRP"/>
</dbReference>
<evidence type="ECO:0000256" key="2">
    <source>
        <dbReference type="ARBA" id="ARBA00022448"/>
    </source>
</evidence>
<dbReference type="Gene3D" id="3.30.2090.10">
    <property type="entry name" value="Multidrug efflux transporter AcrB TolC docking domain, DN and DC subdomains"/>
    <property type="match status" value="2"/>
</dbReference>
<organism evidence="10 11">
    <name type="scientific">Kozakia baliensis</name>
    <dbReference type="NCBI Taxonomy" id="153496"/>
    <lineage>
        <taxon>Bacteria</taxon>
        <taxon>Pseudomonadati</taxon>
        <taxon>Pseudomonadota</taxon>
        <taxon>Alphaproteobacteria</taxon>
        <taxon>Acetobacterales</taxon>
        <taxon>Acetobacteraceae</taxon>
        <taxon>Kozakia</taxon>
    </lineage>
</organism>
<proteinExistence type="predicted"/>
<dbReference type="AlphaFoldDB" id="A0A1D8UQB7"/>
<dbReference type="EMBL" id="CP014674">
    <property type="protein sequence ID" value="AOX15838.1"/>
    <property type="molecule type" value="Genomic_DNA"/>
</dbReference>
<dbReference type="Gene3D" id="3.30.70.1320">
    <property type="entry name" value="Multidrug efflux transporter AcrB pore domain like"/>
    <property type="match status" value="1"/>
</dbReference>
<evidence type="ECO:0000256" key="9">
    <source>
        <dbReference type="SAM" id="Phobius"/>
    </source>
</evidence>
<evidence type="ECO:0000256" key="4">
    <source>
        <dbReference type="ARBA" id="ARBA00022519"/>
    </source>
</evidence>
<feature type="transmembrane region" description="Helical" evidence="9">
    <location>
        <begin position="535"/>
        <end position="555"/>
    </location>
</feature>
<keyword evidence="4" id="KW-0997">Cell inner membrane</keyword>
<dbReference type="KEGG" id="kba:A0U89_00385"/>
<evidence type="ECO:0000313" key="11">
    <source>
        <dbReference type="Proteomes" id="UP000179145"/>
    </source>
</evidence>
<evidence type="ECO:0000256" key="1">
    <source>
        <dbReference type="ARBA" id="ARBA00004429"/>
    </source>
</evidence>
<feature type="region of interest" description="Disordered" evidence="8">
    <location>
        <begin position="774"/>
        <end position="798"/>
    </location>
</feature>
<comment type="subcellular location">
    <subcellularLocation>
        <location evidence="1">Cell inner membrane</location>
        <topology evidence="1">Multi-pass membrane protein</topology>
    </subcellularLocation>
</comment>
<dbReference type="PANTHER" id="PTHR32063:SF34">
    <property type="entry name" value="MULTIDRUG RESISTANCE PROTEIN MDTC"/>
    <property type="match status" value="1"/>
</dbReference>
<dbReference type="SUPFAM" id="SSF82714">
    <property type="entry name" value="Multidrug efflux transporter AcrB TolC docking domain, DN and DC subdomains"/>
    <property type="match status" value="2"/>
</dbReference>
<sequence length="1098" mass="118436">MNFCRLFILRPVATTLLALSMLATGLICYPLLPVANTPDVSSSTINVEVSQPGASPQQMASSVTTPLERFLGQIADVSTIESDTENGNAFIRIDFASSRNIDGALRDVQAAMRAARADLPQGTLDSDPVAYKEDPTAQPIYLMSLTSDTIPMPRLFDIAQTRVRPLLAQIKGVGHVEVVGSAQPAVRVDINPLSLYKWGIGFEDVRQALASANANTPKGFVEMGDQRFMLATNDQATEADQYRDLIIGYRNNLNPVRLSSVAKVSDSVQDIYQAGYFNNHPAITLIVRGQPKSNTVRIVDGIEQRMNLLRAVLPGGVQMDTAIDLSSSIRASLADTQLTLGVSVLLVVGVILVFLRRMRSTLIPAVTVPVALIGTLAVMKMMGFTLDILSLMALTIAVGFVVDDAIVVLENIARHMEEGMDRMSASLKGSAEIGFTVLSITASLIAVFVPIMFLPGMAGAFFFEFAMTIVSALVISLILSLTLTPMMCAYWLDVAHDQETDPRWTARLSRGIEKGLQAIVSTYGWTLRWGLKHHIIVVLTLPLSFLVLVGSIVLMPKTGIPAQDISLVGGFISGDDTMSFAELSERLKQVGRVVKNDPDVRTVTSFNSSNSDGQLFASLTDKWTRRPVDEVVDRIRTKLGAVPGMRVSFFSAGDPNGGGGQRRSGAYRYVLRAQNPDDLTHYVPKLITALRKKKMMTMVTSNIEGHGAAVHVELQRDTEARYLVTPQLVGNVLYDAYGQTVASRIHTDITTHSVVMEVAAAYRQSPDMLKTAWVSTSSGTPSGATRSNQIRTSSSSSSANTAASLSAASLRNAIANQITGNNSNGAAVASSVETMVPLTNVADLVMKPTPMEIDHHNGLTSTAISFDLAPGNTYEDARKLIEQTMRETNAPIGVGGNFSGLAGETQKLLVNELLAFVAALAAMYIVLGILYESLIHPITILSTLPSAGIGAILGLWVCGEDFSLIAMIGMILLTGIVKKNAILMIDFALHAENNLGYTPREAIYEACLTRFRPILMTTLAAALGAVPLMLGHGYGSEMRRPLGIAIVGGMMLSQLLTLYTTPVIYLYMDAIGRFGTRMWQRVMPHTRSATPPAYPSSN</sequence>
<dbReference type="Gene3D" id="1.20.1640.10">
    <property type="entry name" value="Multidrug efflux transporter AcrB transmembrane domain"/>
    <property type="match status" value="3"/>
</dbReference>
<evidence type="ECO:0000256" key="6">
    <source>
        <dbReference type="ARBA" id="ARBA00022989"/>
    </source>
</evidence>
<evidence type="ECO:0000256" key="3">
    <source>
        <dbReference type="ARBA" id="ARBA00022475"/>
    </source>
</evidence>
<dbReference type="RefSeq" id="WP_070401703.1">
    <property type="nucleotide sequence ID" value="NZ_BJVW01000021.1"/>
</dbReference>
<feature type="transmembrane region" description="Helical" evidence="9">
    <location>
        <begin position="913"/>
        <end position="931"/>
    </location>
</feature>
<keyword evidence="3" id="KW-1003">Cell membrane</keyword>
<dbReference type="SUPFAM" id="SSF82693">
    <property type="entry name" value="Multidrug efflux transporter AcrB pore domain, PN1, PN2, PC1 and PC2 subdomains"/>
    <property type="match status" value="4"/>
</dbReference>
<protein>
    <submittedName>
        <fullName evidence="10">Nodulation protein</fullName>
    </submittedName>
</protein>
<gene>
    <name evidence="10" type="ORF">A0U89_00385</name>
</gene>
<evidence type="ECO:0000256" key="8">
    <source>
        <dbReference type="SAM" id="MobiDB-lite"/>
    </source>
</evidence>
<dbReference type="PANTHER" id="PTHR32063">
    <property type="match status" value="1"/>
</dbReference>
<dbReference type="OrthoDB" id="9806532at2"/>
<evidence type="ECO:0000313" key="10">
    <source>
        <dbReference type="EMBL" id="AOX15838.1"/>
    </source>
</evidence>
<name>A0A1D8UQB7_9PROT</name>
<accession>A0A1D8UQB7</accession>
<keyword evidence="2" id="KW-0813">Transport</keyword>
<feature type="transmembrane region" description="Helical" evidence="9">
    <location>
        <begin position="460"/>
        <end position="483"/>
    </location>
</feature>
<dbReference type="Pfam" id="PF00873">
    <property type="entry name" value="ACR_tran"/>
    <property type="match status" value="2"/>
</dbReference>
<feature type="transmembrane region" description="Helical" evidence="9">
    <location>
        <begin position="362"/>
        <end position="382"/>
    </location>
</feature>
<dbReference type="Gene3D" id="3.30.70.1430">
    <property type="entry name" value="Multidrug efflux transporter AcrB pore domain"/>
    <property type="match status" value="2"/>
</dbReference>
<dbReference type="STRING" id="153496.A0U89_00385"/>
<keyword evidence="5 9" id="KW-0812">Transmembrane</keyword>
<dbReference type="InterPro" id="IPR001036">
    <property type="entry name" value="Acrflvin-R"/>
</dbReference>
<dbReference type="FunFam" id="1.20.1640.10:FF:000001">
    <property type="entry name" value="Efflux pump membrane transporter"/>
    <property type="match status" value="1"/>
</dbReference>
<dbReference type="InterPro" id="IPR027463">
    <property type="entry name" value="AcrB_DN_DC_subdom"/>
</dbReference>
<feature type="compositionally biased region" description="Polar residues" evidence="8">
    <location>
        <begin position="774"/>
        <end position="789"/>
    </location>
</feature>
<feature type="transmembrane region" description="Helical" evidence="9">
    <location>
        <begin position="963"/>
        <end position="989"/>
    </location>
</feature>
<feature type="transmembrane region" description="Helical" evidence="9">
    <location>
        <begin position="338"/>
        <end position="355"/>
    </location>
</feature>
<dbReference type="GO" id="GO:0042910">
    <property type="term" value="F:xenobiotic transmembrane transporter activity"/>
    <property type="evidence" value="ECO:0007669"/>
    <property type="project" value="TreeGrafter"/>
</dbReference>
<dbReference type="GO" id="GO:0005886">
    <property type="term" value="C:plasma membrane"/>
    <property type="evidence" value="ECO:0007669"/>
    <property type="project" value="UniProtKB-SubCell"/>
</dbReference>
<keyword evidence="11" id="KW-1185">Reference proteome</keyword>
<evidence type="ECO:0000256" key="5">
    <source>
        <dbReference type="ARBA" id="ARBA00022692"/>
    </source>
</evidence>
<feature type="transmembrane region" description="Helical" evidence="9">
    <location>
        <begin position="433"/>
        <end position="454"/>
    </location>
</feature>
<evidence type="ECO:0000256" key="7">
    <source>
        <dbReference type="ARBA" id="ARBA00023136"/>
    </source>
</evidence>
<keyword evidence="7 9" id="KW-0472">Membrane</keyword>
<keyword evidence="6 9" id="KW-1133">Transmembrane helix</keyword>
<dbReference type="Proteomes" id="UP000179145">
    <property type="component" value="Chromosome"/>
</dbReference>
<feature type="transmembrane region" description="Helical" evidence="9">
    <location>
        <begin position="938"/>
        <end position="957"/>
    </location>
</feature>
<dbReference type="Gene3D" id="3.30.70.1440">
    <property type="entry name" value="Multidrug efflux transporter AcrB pore domain"/>
    <property type="match status" value="1"/>
</dbReference>
<dbReference type="eggNOG" id="COG0841">
    <property type="taxonomic scope" value="Bacteria"/>
</dbReference>
<reference evidence="10 11" key="1">
    <citation type="journal article" date="2016" name="Microb. Cell Fact.">
        <title>Dissection of exopolysaccharide biosynthesis in Kozakia baliensis.</title>
        <authorList>
            <person name="Brandt J.U."/>
            <person name="Jakob F."/>
            <person name="Behr J."/>
            <person name="Geissler A.J."/>
            <person name="Vogel R.F."/>
        </authorList>
    </citation>
    <scope>NUCLEOTIDE SEQUENCE [LARGE SCALE GENOMIC DNA]</scope>
    <source>
        <strain evidence="10 11">DSM 14400</strain>
    </source>
</reference>
<feature type="transmembrane region" description="Helical" evidence="9">
    <location>
        <begin position="1042"/>
        <end position="1068"/>
    </location>
</feature>